<evidence type="ECO:0000313" key="3">
    <source>
        <dbReference type="EMBL" id="MCG4746182.1"/>
    </source>
</evidence>
<sequence>MTSQEYVAGLFDLTGHVGIITGASRGLGLGQAKVLTDAGAKVYNFDIAPHSDEETIREGSLIDVICDVTDYEKVKKEVEAIAGQEGHLDFLINNAGITYKSRAEEFPEDRLDKILLINLKTPLMMARICYPYLKESDYIGRVVSISSMAAYMGFTGVLPYDMTKSGILGLTRGLAEEWKNDNILVNSVAPGWFLTKLNEGMFEQNPDRRAAALSKPMLPRFGKPVEIGYMMLFLLSGASTYLTGHDFAVDGGATSHGF</sequence>
<reference evidence="3" key="3">
    <citation type="submission" date="2022-01" db="EMBL/GenBank/DDBJ databases">
        <title>Collection of gut derived symbiotic bacterial strains cultured from healthy donors.</title>
        <authorList>
            <person name="Lin H."/>
            <person name="Kohout C."/>
            <person name="Waligurski E."/>
            <person name="Pamer E.G."/>
        </authorList>
    </citation>
    <scope>NUCLEOTIDE SEQUENCE</scope>
    <source>
        <strain evidence="3">DFI.6.55</strain>
    </source>
</reference>
<dbReference type="Pfam" id="PF13561">
    <property type="entry name" value="adh_short_C2"/>
    <property type="match status" value="1"/>
</dbReference>
<dbReference type="GO" id="GO:0016491">
    <property type="term" value="F:oxidoreductase activity"/>
    <property type="evidence" value="ECO:0007669"/>
    <property type="project" value="UniProtKB-KW"/>
</dbReference>
<dbReference type="Gene3D" id="3.40.50.720">
    <property type="entry name" value="NAD(P)-binding Rossmann-like Domain"/>
    <property type="match status" value="1"/>
</dbReference>
<dbReference type="Proteomes" id="UP000669239">
    <property type="component" value="Unassembled WGS sequence"/>
</dbReference>
<evidence type="ECO:0000313" key="6">
    <source>
        <dbReference type="Proteomes" id="UP001299608"/>
    </source>
</evidence>
<dbReference type="FunFam" id="3.40.50.720:FF:000084">
    <property type="entry name" value="Short-chain dehydrogenase reductase"/>
    <property type="match status" value="1"/>
</dbReference>
<dbReference type="CDD" id="cd05233">
    <property type="entry name" value="SDR_c"/>
    <property type="match status" value="1"/>
</dbReference>
<gene>
    <name evidence="4" type="ORF">G5B36_11390</name>
    <name evidence="3" type="ORF">L0N08_12215</name>
</gene>
<evidence type="ECO:0000256" key="2">
    <source>
        <dbReference type="ARBA" id="ARBA00023002"/>
    </source>
</evidence>
<comment type="caution">
    <text evidence="3">The sequence shown here is derived from an EMBL/GenBank/DDBJ whole genome shotgun (WGS) entry which is preliminary data.</text>
</comment>
<dbReference type="InterPro" id="IPR036291">
    <property type="entry name" value="NAD(P)-bd_dom_sf"/>
</dbReference>
<dbReference type="GO" id="GO:0008206">
    <property type="term" value="P:bile acid metabolic process"/>
    <property type="evidence" value="ECO:0007669"/>
    <property type="project" value="UniProtKB-ARBA"/>
</dbReference>
<dbReference type="InterPro" id="IPR002347">
    <property type="entry name" value="SDR_fam"/>
</dbReference>
<dbReference type="PRINTS" id="PR00080">
    <property type="entry name" value="SDRFAMILY"/>
</dbReference>
<reference evidence="4" key="2">
    <citation type="submission" date="2020-02" db="EMBL/GenBank/DDBJ databases">
        <authorList>
            <person name="Littmann E."/>
            <person name="Sorbara M."/>
        </authorList>
    </citation>
    <scope>NUCLEOTIDE SEQUENCE</scope>
    <source>
        <strain evidence="4">MSK.1.17</strain>
    </source>
</reference>
<evidence type="ECO:0000313" key="4">
    <source>
        <dbReference type="EMBL" id="NSJ49305.1"/>
    </source>
</evidence>
<name>A0AAX1SHY1_9FIRM</name>
<dbReference type="SUPFAM" id="SSF51735">
    <property type="entry name" value="NAD(P)-binding Rossmann-fold domains"/>
    <property type="match status" value="1"/>
</dbReference>
<dbReference type="RefSeq" id="WP_117560324.1">
    <property type="nucleotide sequence ID" value="NZ_BAABZL010000001.1"/>
</dbReference>
<organism evidence="3 6">
    <name type="scientific">Enterocloster aldenensis</name>
    <dbReference type="NCBI Taxonomy" id="358742"/>
    <lineage>
        <taxon>Bacteria</taxon>
        <taxon>Bacillati</taxon>
        <taxon>Bacillota</taxon>
        <taxon>Clostridia</taxon>
        <taxon>Lachnospirales</taxon>
        <taxon>Lachnospiraceae</taxon>
        <taxon>Enterocloster</taxon>
    </lineage>
</organism>
<dbReference type="AlphaFoldDB" id="A0AAX1SHY1"/>
<dbReference type="EMBL" id="JAKNGE010000013">
    <property type="protein sequence ID" value="MCG4746182.1"/>
    <property type="molecule type" value="Genomic_DNA"/>
</dbReference>
<keyword evidence="2" id="KW-0560">Oxidoreductase</keyword>
<reference evidence="4 5" key="1">
    <citation type="journal article" date="2020" name="Cell Host Microbe">
        <title>Functional and Genomic Variation between Human-Derived Isolates of Lachnospiraceae Reveals Inter- and Intra-Species Diversity.</title>
        <authorList>
            <person name="Sorbara M.T."/>
            <person name="Littmann E.R."/>
            <person name="Fontana E."/>
            <person name="Moody T.U."/>
            <person name="Kohout C.E."/>
            <person name="Gjonbalaj M."/>
            <person name="Eaton V."/>
            <person name="Seok R."/>
            <person name="Leiner I.M."/>
            <person name="Pamer E.G."/>
        </authorList>
    </citation>
    <scope>NUCLEOTIDE SEQUENCE [LARGE SCALE GENOMIC DNA]</scope>
    <source>
        <strain evidence="4 5">MSK.1.17</strain>
    </source>
</reference>
<dbReference type="PANTHER" id="PTHR24321">
    <property type="entry name" value="DEHYDROGENASES, SHORT CHAIN"/>
    <property type="match status" value="1"/>
</dbReference>
<evidence type="ECO:0000313" key="5">
    <source>
        <dbReference type="Proteomes" id="UP000669239"/>
    </source>
</evidence>
<keyword evidence="5" id="KW-1185">Reference proteome</keyword>
<dbReference type="Proteomes" id="UP001299608">
    <property type="component" value="Unassembled WGS sequence"/>
</dbReference>
<comment type="similarity">
    <text evidence="1">Belongs to the short-chain dehydrogenases/reductases (SDR) family.</text>
</comment>
<dbReference type="EMBL" id="JAAITT010000014">
    <property type="protein sequence ID" value="NSJ49305.1"/>
    <property type="molecule type" value="Genomic_DNA"/>
</dbReference>
<protein>
    <submittedName>
        <fullName evidence="3">SDR family oxidoreductase</fullName>
    </submittedName>
</protein>
<dbReference type="PANTHER" id="PTHR24321:SF8">
    <property type="entry name" value="ESTRADIOL 17-BETA-DEHYDROGENASE 8-RELATED"/>
    <property type="match status" value="1"/>
</dbReference>
<evidence type="ECO:0000256" key="1">
    <source>
        <dbReference type="ARBA" id="ARBA00006484"/>
    </source>
</evidence>
<dbReference type="GeneID" id="97206946"/>
<dbReference type="PRINTS" id="PR00081">
    <property type="entry name" value="GDHRDH"/>
</dbReference>
<proteinExistence type="inferred from homology"/>
<accession>A0AAX1SHY1</accession>